<evidence type="ECO:0000256" key="1">
    <source>
        <dbReference type="SAM" id="MobiDB-lite"/>
    </source>
</evidence>
<proteinExistence type="predicted"/>
<dbReference type="Proteomes" id="UP000095767">
    <property type="component" value="Unassembled WGS sequence"/>
</dbReference>
<feature type="region of interest" description="Disordered" evidence="1">
    <location>
        <begin position="87"/>
        <end position="106"/>
    </location>
</feature>
<comment type="caution">
    <text evidence="2">The sequence shown here is derived from an EMBL/GenBank/DDBJ whole genome shotgun (WGS) entry which is preliminary data.</text>
</comment>
<sequence length="106" mass="12147">MWMLLHATDLARRLDDPWYAVYDASDRNTYAGLVVATENRPQRFQEKRSGLHLHANLMEGQKNVTTRSSRPNTRSCESLGWWRRSSKKEGCGLTLEQSTRPALDGP</sequence>
<organism evidence="2 3">
    <name type="scientific">Dichanthelium oligosanthes</name>
    <dbReference type="NCBI Taxonomy" id="888268"/>
    <lineage>
        <taxon>Eukaryota</taxon>
        <taxon>Viridiplantae</taxon>
        <taxon>Streptophyta</taxon>
        <taxon>Embryophyta</taxon>
        <taxon>Tracheophyta</taxon>
        <taxon>Spermatophyta</taxon>
        <taxon>Magnoliopsida</taxon>
        <taxon>Liliopsida</taxon>
        <taxon>Poales</taxon>
        <taxon>Poaceae</taxon>
        <taxon>PACMAD clade</taxon>
        <taxon>Panicoideae</taxon>
        <taxon>Panicodae</taxon>
        <taxon>Paniceae</taxon>
        <taxon>Dichantheliinae</taxon>
        <taxon>Dichanthelium</taxon>
    </lineage>
</organism>
<dbReference type="AlphaFoldDB" id="A0A1E5UXS7"/>
<keyword evidence="3" id="KW-1185">Reference proteome</keyword>
<evidence type="ECO:0000313" key="2">
    <source>
        <dbReference type="EMBL" id="OEL17604.1"/>
    </source>
</evidence>
<gene>
    <name evidence="2" type="ORF">BAE44_0021377</name>
</gene>
<accession>A0A1E5UXS7</accession>
<protein>
    <submittedName>
        <fullName evidence="2">Uncharacterized protein</fullName>
    </submittedName>
</protein>
<reference evidence="2 3" key="1">
    <citation type="submission" date="2016-09" db="EMBL/GenBank/DDBJ databases">
        <title>The draft genome of Dichanthelium oligosanthes: A C3 panicoid grass species.</title>
        <authorList>
            <person name="Studer A.J."/>
            <person name="Schnable J.C."/>
            <person name="Brutnell T.P."/>
        </authorList>
    </citation>
    <scope>NUCLEOTIDE SEQUENCE [LARGE SCALE GENOMIC DNA]</scope>
    <source>
        <strain evidence="3">cv. Kellogg 1175</strain>
        <tissue evidence="2">Leaf</tissue>
    </source>
</reference>
<dbReference type="EMBL" id="LWDX02059373">
    <property type="protein sequence ID" value="OEL17604.1"/>
    <property type="molecule type" value="Genomic_DNA"/>
</dbReference>
<evidence type="ECO:0000313" key="3">
    <source>
        <dbReference type="Proteomes" id="UP000095767"/>
    </source>
</evidence>
<name>A0A1E5UXS7_9POAL</name>